<keyword evidence="3" id="KW-1185">Reference proteome</keyword>
<name>A0ABU1ARJ4_9BACT</name>
<evidence type="ECO:0000256" key="1">
    <source>
        <dbReference type="SAM" id="SignalP"/>
    </source>
</evidence>
<dbReference type="InterPro" id="IPR013424">
    <property type="entry name" value="Ice-binding_C"/>
</dbReference>
<dbReference type="NCBIfam" id="TIGR02595">
    <property type="entry name" value="PEP_CTERM"/>
    <property type="match status" value="1"/>
</dbReference>
<dbReference type="EMBL" id="JARXHW010000007">
    <property type="protein sequence ID" value="MDQ8206779.1"/>
    <property type="molecule type" value="Genomic_DNA"/>
</dbReference>
<accession>A0ABU1ARJ4</accession>
<evidence type="ECO:0000313" key="3">
    <source>
        <dbReference type="Proteomes" id="UP001225316"/>
    </source>
</evidence>
<proteinExistence type="predicted"/>
<dbReference type="RefSeq" id="WP_308948896.1">
    <property type="nucleotide sequence ID" value="NZ_JARXHW010000007.1"/>
</dbReference>
<protein>
    <submittedName>
        <fullName evidence="2">PEP-CTERM sorting domain-containing protein</fullName>
    </submittedName>
</protein>
<evidence type="ECO:0000313" key="2">
    <source>
        <dbReference type="EMBL" id="MDQ8206779.1"/>
    </source>
</evidence>
<comment type="caution">
    <text evidence="2">The sequence shown here is derived from an EMBL/GenBank/DDBJ whole genome shotgun (WGS) entry which is preliminary data.</text>
</comment>
<dbReference type="Proteomes" id="UP001225316">
    <property type="component" value="Unassembled WGS sequence"/>
</dbReference>
<reference evidence="2 3" key="1">
    <citation type="submission" date="2023-04" db="EMBL/GenBank/DDBJ databases">
        <title>A novel bacteria isolated from coastal sediment.</title>
        <authorList>
            <person name="Liu X.-J."/>
            <person name="Du Z.-J."/>
        </authorList>
    </citation>
    <scope>NUCLEOTIDE SEQUENCE [LARGE SCALE GENOMIC DNA]</scope>
    <source>
        <strain evidence="2 3">SDUM461003</strain>
    </source>
</reference>
<sequence length="228" mass="23513">MKIKHSLLAATTLAAGSLSAQVTFDFNDTGDTEGFAVSTATSLSQDSFNGGSLKVTGAQGGGDFYESSTRAAQVSFGASSPLADELALAYDFGGTISFDVTIFESDINWVDSDRPGILEFQLTLSGTGNDTEIGLLSVPSVGNSVTKTVSMSIVQGSGSQFNGTNGTINFDDATSGSISFGFKDQNDFISSASFYLDNVTVTAIPEPSTFASLAGLLALGAAVIRRRS</sequence>
<feature type="chain" id="PRO_5045409924" evidence="1">
    <location>
        <begin position="21"/>
        <end position="228"/>
    </location>
</feature>
<keyword evidence="1" id="KW-0732">Signal</keyword>
<feature type="signal peptide" evidence="1">
    <location>
        <begin position="1"/>
        <end position="20"/>
    </location>
</feature>
<organism evidence="2 3">
    <name type="scientific">Thalassobacterium maritimum</name>
    <dbReference type="NCBI Taxonomy" id="3041265"/>
    <lineage>
        <taxon>Bacteria</taxon>
        <taxon>Pseudomonadati</taxon>
        <taxon>Verrucomicrobiota</taxon>
        <taxon>Opitutia</taxon>
        <taxon>Puniceicoccales</taxon>
        <taxon>Coraliomargaritaceae</taxon>
        <taxon>Thalassobacterium</taxon>
    </lineage>
</organism>
<gene>
    <name evidence="2" type="ORF">QEH52_04615</name>
</gene>